<keyword evidence="3" id="KW-1185">Reference proteome</keyword>
<feature type="transmembrane region" description="Helical" evidence="1">
    <location>
        <begin position="25"/>
        <end position="51"/>
    </location>
</feature>
<dbReference type="EMBL" id="DS269263">
    <property type="protein sequence ID" value="EFP11737.1"/>
    <property type="molecule type" value="Genomic_DNA"/>
</dbReference>
<dbReference type="GeneID" id="9827687"/>
<dbReference type="PANTHER" id="PTHR34005:SF1">
    <property type="entry name" value="PROTEIN CBG15054"/>
    <property type="match status" value="1"/>
</dbReference>
<proteinExistence type="predicted"/>
<dbReference type="CTD" id="9827687"/>
<keyword evidence="1" id="KW-0812">Transmembrane</keyword>
<dbReference type="AlphaFoldDB" id="E3NNV1"/>
<name>E3NNV1_CAERE</name>
<sequence>MNEKNTNCSCNRYGKKRLTKEEEQVMMIILLMMIVVPLVVGLGFFLIDYILQRKRSWKFHEITNFPKQPDWLMKLEVSALTKKEEKYFTIYTKHYSKEFGAKIYPTVVKKLREVLGNHFKFTIDSDVIPDLTCIISVPKRNFKCGGIPGEFIPKHGESPGCYFEYQMIGDDRIQVTWFMVEGKKYVAGICLYMKNPEQCNYKYREQVIEQLLKEPDYWSTYGLKEETMKVLIRKDNEEWNLFTNNRYGEERCFRFISEKRQLDTYRPFASKHYGKKKSSEYPGDLTVQVCKSRNEMVMIGMRDGERMHATWNKKHQQMEYYRCASCAELYDTPPPTYQSLQHIH</sequence>
<accession>E3NNV1</accession>
<dbReference type="RefSeq" id="XP_003089921.2">
    <property type="nucleotide sequence ID" value="XM_003089873.2"/>
</dbReference>
<reference evidence="2" key="1">
    <citation type="submission" date="2007-07" db="EMBL/GenBank/DDBJ databases">
        <title>PCAP assembly of the Caenorhabditis remanei genome.</title>
        <authorList>
            <consortium name="The Caenorhabditis remanei Sequencing Consortium"/>
            <person name="Wilson R.K."/>
        </authorList>
    </citation>
    <scope>NUCLEOTIDE SEQUENCE [LARGE SCALE GENOMIC DNA]</scope>
    <source>
        <strain evidence="2">PB4641</strain>
    </source>
</reference>
<protein>
    <submittedName>
        <fullName evidence="2">Uncharacterized protein</fullName>
    </submittedName>
</protein>
<evidence type="ECO:0000313" key="2">
    <source>
        <dbReference type="EMBL" id="EFP11737.1"/>
    </source>
</evidence>
<organism evidence="3">
    <name type="scientific">Caenorhabditis remanei</name>
    <name type="common">Caenorhabditis vulgaris</name>
    <dbReference type="NCBI Taxonomy" id="31234"/>
    <lineage>
        <taxon>Eukaryota</taxon>
        <taxon>Metazoa</taxon>
        <taxon>Ecdysozoa</taxon>
        <taxon>Nematoda</taxon>
        <taxon>Chromadorea</taxon>
        <taxon>Rhabditida</taxon>
        <taxon>Rhabditina</taxon>
        <taxon>Rhabditomorpha</taxon>
        <taxon>Rhabditoidea</taxon>
        <taxon>Rhabditidae</taxon>
        <taxon>Peloderinae</taxon>
        <taxon>Caenorhabditis</taxon>
    </lineage>
</organism>
<dbReference type="InParanoid" id="E3NNV1"/>
<keyword evidence="1" id="KW-0472">Membrane</keyword>
<evidence type="ECO:0000256" key="1">
    <source>
        <dbReference type="SAM" id="Phobius"/>
    </source>
</evidence>
<dbReference type="eggNOG" id="ENOG502TIQA">
    <property type="taxonomic scope" value="Eukaryota"/>
</dbReference>
<dbReference type="HOGENOM" id="CLU_066944_0_0_1"/>
<dbReference type="OrthoDB" id="5819810at2759"/>
<dbReference type="Proteomes" id="UP000008281">
    <property type="component" value="Unassembled WGS sequence"/>
</dbReference>
<evidence type="ECO:0000313" key="3">
    <source>
        <dbReference type="Proteomes" id="UP000008281"/>
    </source>
</evidence>
<dbReference type="KEGG" id="crq:GCK72_013290"/>
<keyword evidence="1" id="KW-1133">Transmembrane helix</keyword>
<dbReference type="PANTHER" id="PTHR34005">
    <property type="entry name" value="PROTEIN CBG15054-RELATED"/>
    <property type="match status" value="1"/>
</dbReference>
<gene>
    <name evidence="2" type="ORF">CRE_12402</name>
</gene>